<reference evidence="2 3" key="1">
    <citation type="journal article" date="2019" name="Genome Biol. Evol.">
        <title>Insights into the evolution of the New World diploid cottons (Gossypium, subgenus Houzingenia) based on genome sequencing.</title>
        <authorList>
            <person name="Grover C.E."/>
            <person name="Arick M.A. 2nd"/>
            <person name="Thrash A."/>
            <person name="Conover J.L."/>
            <person name="Sanders W.S."/>
            <person name="Peterson D.G."/>
            <person name="Frelichowski J.E."/>
            <person name="Scheffler J.A."/>
            <person name="Scheffler B.E."/>
            <person name="Wendel J.F."/>
        </authorList>
    </citation>
    <scope>NUCLEOTIDE SEQUENCE [LARGE SCALE GENOMIC DNA]</scope>
    <source>
        <strain evidence="2">5</strain>
        <tissue evidence="2">Leaf</tissue>
    </source>
</reference>
<organism evidence="2 3">
    <name type="scientific">Gossypium gossypioides</name>
    <name type="common">Mexican cotton</name>
    <name type="synonym">Selera gossypioides</name>
    <dbReference type="NCBI Taxonomy" id="34282"/>
    <lineage>
        <taxon>Eukaryota</taxon>
        <taxon>Viridiplantae</taxon>
        <taxon>Streptophyta</taxon>
        <taxon>Embryophyta</taxon>
        <taxon>Tracheophyta</taxon>
        <taxon>Spermatophyta</taxon>
        <taxon>Magnoliopsida</taxon>
        <taxon>eudicotyledons</taxon>
        <taxon>Gunneridae</taxon>
        <taxon>Pentapetalae</taxon>
        <taxon>rosids</taxon>
        <taxon>malvids</taxon>
        <taxon>Malvales</taxon>
        <taxon>Malvaceae</taxon>
        <taxon>Malvoideae</taxon>
        <taxon>Gossypium</taxon>
    </lineage>
</organism>
<feature type="domain" description="Reverse transcriptase zinc-binding" evidence="1">
    <location>
        <begin position="61"/>
        <end position="153"/>
    </location>
</feature>
<dbReference type="Pfam" id="PF13966">
    <property type="entry name" value="zf-RVT"/>
    <property type="match status" value="1"/>
</dbReference>
<evidence type="ECO:0000313" key="3">
    <source>
        <dbReference type="Proteomes" id="UP000593579"/>
    </source>
</evidence>
<evidence type="ECO:0000259" key="1">
    <source>
        <dbReference type="Pfam" id="PF13966"/>
    </source>
</evidence>
<gene>
    <name evidence="2" type="ORF">Gogos_010273</name>
</gene>
<name>A0A7J9BKQ5_GOSGO</name>
<comment type="caution">
    <text evidence="2">The sequence shown here is derived from an EMBL/GenBank/DDBJ whole genome shotgun (WGS) entry which is preliminary data.</text>
</comment>
<dbReference type="Proteomes" id="UP000593579">
    <property type="component" value="Unassembled WGS sequence"/>
</dbReference>
<protein>
    <recommendedName>
        <fullName evidence="1">Reverse transcriptase zinc-binding domain-containing protein</fullName>
    </recommendedName>
</protein>
<dbReference type="AlphaFoldDB" id="A0A7J9BKQ5"/>
<dbReference type="EMBL" id="JABEZY010000004">
    <property type="protein sequence ID" value="MBA0736768.1"/>
    <property type="molecule type" value="Genomic_DNA"/>
</dbReference>
<proteinExistence type="predicted"/>
<evidence type="ECO:0000313" key="2">
    <source>
        <dbReference type="EMBL" id="MBA0736768.1"/>
    </source>
</evidence>
<dbReference type="OrthoDB" id="1001105at2759"/>
<accession>A0A7J9BKQ5</accession>
<dbReference type="InterPro" id="IPR026960">
    <property type="entry name" value="RVT-Znf"/>
</dbReference>
<sequence>MESSLGQLPSYTWRSIWATKGIFEAGMCWRIGSGTKILAIPLPLVPQKDVHAWSGEATGEYTVRSAYKWLIHNHYGISTDGNFYPYSNLYKRLWNIDLPSEIKITTWRTMDNFLPTYANLYYQRLMNSANCPHCHNGVKIVEHVFQDCLHTKEI</sequence>
<keyword evidence="3" id="KW-1185">Reference proteome</keyword>